<organism evidence="1">
    <name type="scientific">Arundo donax</name>
    <name type="common">Giant reed</name>
    <name type="synonym">Donax arundinaceus</name>
    <dbReference type="NCBI Taxonomy" id="35708"/>
    <lineage>
        <taxon>Eukaryota</taxon>
        <taxon>Viridiplantae</taxon>
        <taxon>Streptophyta</taxon>
        <taxon>Embryophyta</taxon>
        <taxon>Tracheophyta</taxon>
        <taxon>Spermatophyta</taxon>
        <taxon>Magnoliopsida</taxon>
        <taxon>Liliopsida</taxon>
        <taxon>Poales</taxon>
        <taxon>Poaceae</taxon>
        <taxon>PACMAD clade</taxon>
        <taxon>Arundinoideae</taxon>
        <taxon>Arundineae</taxon>
        <taxon>Arundo</taxon>
    </lineage>
</organism>
<protein>
    <submittedName>
        <fullName evidence="1">Uncharacterized protein</fullName>
    </submittedName>
</protein>
<name>A0A0A8Y5F2_ARUDO</name>
<reference evidence="1" key="2">
    <citation type="journal article" date="2015" name="Data Brief">
        <title>Shoot transcriptome of the giant reed, Arundo donax.</title>
        <authorList>
            <person name="Barrero R.A."/>
            <person name="Guerrero F.D."/>
            <person name="Moolhuijzen P."/>
            <person name="Goolsby J.A."/>
            <person name="Tidwell J."/>
            <person name="Bellgard S.E."/>
            <person name="Bellgard M.I."/>
        </authorList>
    </citation>
    <scope>NUCLEOTIDE SEQUENCE</scope>
    <source>
        <tissue evidence="1">Shoot tissue taken approximately 20 cm above the soil surface</tissue>
    </source>
</reference>
<accession>A0A0A8Y5F2</accession>
<evidence type="ECO:0000313" key="1">
    <source>
        <dbReference type="EMBL" id="JAD21189.1"/>
    </source>
</evidence>
<proteinExistence type="predicted"/>
<reference evidence="1" key="1">
    <citation type="submission" date="2014-09" db="EMBL/GenBank/DDBJ databases">
        <authorList>
            <person name="Magalhaes I.L.F."/>
            <person name="Oliveira U."/>
            <person name="Santos F.R."/>
            <person name="Vidigal T.H.D.A."/>
            <person name="Brescovit A.D."/>
            <person name="Santos A.J."/>
        </authorList>
    </citation>
    <scope>NUCLEOTIDE SEQUENCE</scope>
    <source>
        <tissue evidence="1">Shoot tissue taken approximately 20 cm above the soil surface</tissue>
    </source>
</reference>
<sequence>MQVARKANWFGPVNVRHSLFQNVQLSLVLKILVNYYMCL</sequence>
<dbReference type="EMBL" id="GBRH01276706">
    <property type="protein sequence ID" value="JAD21189.1"/>
    <property type="molecule type" value="Transcribed_RNA"/>
</dbReference>
<dbReference type="AlphaFoldDB" id="A0A0A8Y5F2"/>